<proteinExistence type="predicted"/>
<evidence type="ECO:0000259" key="3">
    <source>
        <dbReference type="Pfam" id="PF13456"/>
    </source>
</evidence>
<reference evidence="4" key="1">
    <citation type="journal article" date="2022" name="Plant J.">
        <title>Strategies of tolerance reflected in two North American maple genomes.</title>
        <authorList>
            <person name="McEvoy S.L."/>
            <person name="Sezen U.U."/>
            <person name="Trouern-Trend A."/>
            <person name="McMahon S.M."/>
            <person name="Schaberg P.G."/>
            <person name="Yang J."/>
            <person name="Wegrzyn J.L."/>
            <person name="Swenson N.G."/>
        </authorList>
    </citation>
    <scope>NUCLEOTIDE SEQUENCE</scope>
    <source>
        <strain evidence="4">NS2018</strain>
    </source>
</reference>
<comment type="caution">
    <text evidence="4">The sequence shown here is derived from an EMBL/GenBank/DDBJ whole genome shotgun (WGS) entry which is preliminary data.</text>
</comment>
<gene>
    <name evidence="4" type="ORF">LWI29_026928</name>
</gene>
<dbReference type="Gene3D" id="3.30.420.10">
    <property type="entry name" value="Ribonuclease H-like superfamily/Ribonuclease H"/>
    <property type="match status" value="1"/>
</dbReference>
<evidence type="ECO:0000256" key="2">
    <source>
        <dbReference type="SAM" id="SignalP"/>
    </source>
</evidence>
<keyword evidence="5" id="KW-1185">Reference proteome</keyword>
<feature type="signal peptide" evidence="2">
    <location>
        <begin position="1"/>
        <end position="18"/>
    </location>
</feature>
<protein>
    <recommendedName>
        <fullName evidence="3">RNase H type-1 domain-containing protein</fullName>
    </recommendedName>
</protein>
<feature type="chain" id="PRO_5041207403" description="RNase H type-1 domain-containing protein" evidence="2">
    <location>
        <begin position="19"/>
        <end position="154"/>
    </location>
</feature>
<evidence type="ECO:0000313" key="5">
    <source>
        <dbReference type="Proteomes" id="UP001168877"/>
    </source>
</evidence>
<dbReference type="GO" id="GO:0003676">
    <property type="term" value="F:nucleic acid binding"/>
    <property type="evidence" value="ECO:0007669"/>
    <property type="project" value="InterPro"/>
</dbReference>
<dbReference type="AlphaFoldDB" id="A0AA39VP30"/>
<dbReference type="GO" id="GO:0004523">
    <property type="term" value="F:RNA-DNA hybrid ribonuclease activity"/>
    <property type="evidence" value="ECO:0007669"/>
    <property type="project" value="InterPro"/>
</dbReference>
<evidence type="ECO:0000313" key="4">
    <source>
        <dbReference type="EMBL" id="KAK0592869.1"/>
    </source>
</evidence>
<dbReference type="PANTHER" id="PTHR47074">
    <property type="entry name" value="BNAC02G40300D PROTEIN"/>
    <property type="match status" value="1"/>
</dbReference>
<reference evidence="4" key="2">
    <citation type="submission" date="2023-06" db="EMBL/GenBank/DDBJ databases">
        <authorList>
            <person name="Swenson N.G."/>
            <person name="Wegrzyn J.L."/>
            <person name="Mcevoy S.L."/>
        </authorList>
    </citation>
    <scope>NUCLEOTIDE SEQUENCE</scope>
    <source>
        <strain evidence="4">NS2018</strain>
        <tissue evidence="4">Leaf</tissue>
    </source>
</reference>
<evidence type="ECO:0000256" key="1">
    <source>
        <dbReference type="SAM" id="Phobius"/>
    </source>
</evidence>
<keyword evidence="1" id="KW-0812">Transmembrane</keyword>
<dbReference type="InterPro" id="IPR036397">
    <property type="entry name" value="RNaseH_sf"/>
</dbReference>
<dbReference type="Proteomes" id="UP001168877">
    <property type="component" value="Unassembled WGS sequence"/>
</dbReference>
<name>A0AA39VP30_ACESA</name>
<dbReference type="InterPro" id="IPR002156">
    <property type="entry name" value="RNaseH_domain"/>
</dbReference>
<dbReference type="Pfam" id="PF13456">
    <property type="entry name" value="RVT_3"/>
    <property type="match status" value="1"/>
</dbReference>
<sequence length="154" mass="16998">MTCFVFITSALLRACGEAVEEGLKSSGKVTCVSNENRHMVKVGLCQLLGAFKLNVDATLNGDKGRYKAGMVIRNDKGKIVITTTLSFKGKVSVGIVEAEAVLEGILMVEKFGIIPLCIELDVLPRWALLGFVMVWMVWLVRVMILIMSFVMWLL</sequence>
<dbReference type="InterPro" id="IPR052929">
    <property type="entry name" value="RNase_H-like_EbsB-rel"/>
</dbReference>
<keyword evidence="1" id="KW-1133">Transmembrane helix</keyword>
<dbReference type="EMBL" id="JAUESC010000380">
    <property type="protein sequence ID" value="KAK0592869.1"/>
    <property type="molecule type" value="Genomic_DNA"/>
</dbReference>
<feature type="transmembrane region" description="Helical" evidence="1">
    <location>
        <begin position="126"/>
        <end position="153"/>
    </location>
</feature>
<feature type="domain" description="RNase H type-1" evidence="3">
    <location>
        <begin position="54"/>
        <end position="121"/>
    </location>
</feature>
<keyword evidence="2" id="KW-0732">Signal</keyword>
<keyword evidence="1" id="KW-0472">Membrane</keyword>
<organism evidence="4 5">
    <name type="scientific">Acer saccharum</name>
    <name type="common">Sugar maple</name>
    <dbReference type="NCBI Taxonomy" id="4024"/>
    <lineage>
        <taxon>Eukaryota</taxon>
        <taxon>Viridiplantae</taxon>
        <taxon>Streptophyta</taxon>
        <taxon>Embryophyta</taxon>
        <taxon>Tracheophyta</taxon>
        <taxon>Spermatophyta</taxon>
        <taxon>Magnoliopsida</taxon>
        <taxon>eudicotyledons</taxon>
        <taxon>Gunneridae</taxon>
        <taxon>Pentapetalae</taxon>
        <taxon>rosids</taxon>
        <taxon>malvids</taxon>
        <taxon>Sapindales</taxon>
        <taxon>Sapindaceae</taxon>
        <taxon>Hippocastanoideae</taxon>
        <taxon>Acereae</taxon>
        <taxon>Acer</taxon>
    </lineage>
</organism>
<accession>A0AA39VP30</accession>
<dbReference type="PANTHER" id="PTHR47074:SF11">
    <property type="entry name" value="REVERSE TRANSCRIPTASE-LIKE PROTEIN"/>
    <property type="match status" value="1"/>
</dbReference>